<keyword evidence="2" id="KW-0472">Membrane</keyword>
<dbReference type="PANTHER" id="PTHR19963">
    <property type="entry name" value="CCHC-TYPE DOMAIN-CONTAINING PROTEIN"/>
    <property type="match status" value="1"/>
</dbReference>
<accession>A0A6J8CDN4</accession>
<gene>
    <name evidence="3" type="ORF">MCOR_28321</name>
</gene>
<dbReference type="OrthoDB" id="6175373at2759"/>
<feature type="transmembrane region" description="Helical" evidence="2">
    <location>
        <begin position="94"/>
        <end position="115"/>
    </location>
</feature>
<evidence type="ECO:0000313" key="3">
    <source>
        <dbReference type="EMBL" id="CAC5393456.1"/>
    </source>
</evidence>
<keyword evidence="2" id="KW-0812">Transmembrane</keyword>
<feature type="region of interest" description="Disordered" evidence="1">
    <location>
        <begin position="456"/>
        <end position="530"/>
    </location>
</feature>
<protein>
    <recommendedName>
        <fullName evidence="5">Retrotransposon gag domain-containing protein</fullName>
    </recommendedName>
</protein>
<name>A0A6J8CDN4_MYTCO</name>
<reference evidence="3 4" key="1">
    <citation type="submission" date="2020-06" db="EMBL/GenBank/DDBJ databases">
        <authorList>
            <person name="Li R."/>
            <person name="Bekaert M."/>
        </authorList>
    </citation>
    <scope>NUCLEOTIDE SEQUENCE [LARGE SCALE GENOMIC DNA]</scope>
    <source>
        <strain evidence="4">wild</strain>
    </source>
</reference>
<dbReference type="Proteomes" id="UP000507470">
    <property type="component" value="Unassembled WGS sequence"/>
</dbReference>
<dbReference type="AlphaFoldDB" id="A0A6J8CDN4"/>
<feature type="compositionally biased region" description="Basic and acidic residues" evidence="1">
    <location>
        <begin position="502"/>
        <end position="530"/>
    </location>
</feature>
<sequence>METPRRKIRTSTQAPTLSQVRQNCLRNQIFSPADSGLGSSPATGTLHDVHTETMPDIRYRRRIGHCSPRNNQDRAVQELSNTEKDGGNGSKKFWEMWISLLTLSSGLVASAWIYFPNNRVVQKSQEYVMIGLLAIICLIISTIVLKFVWNSVISGYKAENTVYTWSRNRRSPNNMCNGLSRTPDNVITETGTPYDSDEMPSYSSPRSNRPVINGQRQMELESPGQTSENMGLSLGHVQLPESDSIENECTDINGITTEYPNTWCIRGRNVPPSNEYPVRRTFSGAKNDVWNEFIQYFENISELNVWNNEKSRRVLLSTLRGQAETYAYGMPVLIQRDNNRLKQKMEERFGHTAMKERYVTEAKLRKRKLEESLRDFGQAIEDLYRRAYPGIPEIVEENSIKVFLDKCGQSEDFCLAVKRTRPNTLQEAVINSMQEECLRVGEKDLAKHFKPVQRPIFEVEDGDSDEDVPAEAEGTRRENLDRNKVPDNYPRNNGKGSKGRFYNRDIWHGRDRSPMFKNRPPEFPEPRRGP</sequence>
<feature type="compositionally biased region" description="Acidic residues" evidence="1">
    <location>
        <begin position="458"/>
        <end position="470"/>
    </location>
</feature>
<evidence type="ECO:0000256" key="2">
    <source>
        <dbReference type="SAM" id="Phobius"/>
    </source>
</evidence>
<feature type="transmembrane region" description="Helical" evidence="2">
    <location>
        <begin position="127"/>
        <end position="149"/>
    </location>
</feature>
<dbReference type="PANTHER" id="PTHR19963:SF30">
    <property type="entry name" value="ENDONUCLEASE_EXONUCLEASE_PHOSPHATASE DOMAIN-CONTAINING PROTEIN"/>
    <property type="match status" value="1"/>
</dbReference>
<evidence type="ECO:0000313" key="4">
    <source>
        <dbReference type="Proteomes" id="UP000507470"/>
    </source>
</evidence>
<feature type="compositionally biased region" description="Basic and acidic residues" evidence="1">
    <location>
        <begin position="473"/>
        <end position="485"/>
    </location>
</feature>
<keyword evidence="2" id="KW-1133">Transmembrane helix</keyword>
<evidence type="ECO:0008006" key="5">
    <source>
        <dbReference type="Google" id="ProtNLM"/>
    </source>
</evidence>
<dbReference type="EMBL" id="CACVKT020005203">
    <property type="protein sequence ID" value="CAC5393456.1"/>
    <property type="molecule type" value="Genomic_DNA"/>
</dbReference>
<proteinExistence type="predicted"/>
<organism evidence="3 4">
    <name type="scientific">Mytilus coruscus</name>
    <name type="common">Sea mussel</name>
    <dbReference type="NCBI Taxonomy" id="42192"/>
    <lineage>
        <taxon>Eukaryota</taxon>
        <taxon>Metazoa</taxon>
        <taxon>Spiralia</taxon>
        <taxon>Lophotrochozoa</taxon>
        <taxon>Mollusca</taxon>
        <taxon>Bivalvia</taxon>
        <taxon>Autobranchia</taxon>
        <taxon>Pteriomorphia</taxon>
        <taxon>Mytilida</taxon>
        <taxon>Mytiloidea</taxon>
        <taxon>Mytilidae</taxon>
        <taxon>Mytilinae</taxon>
        <taxon>Mytilus</taxon>
    </lineage>
</organism>
<evidence type="ECO:0000256" key="1">
    <source>
        <dbReference type="SAM" id="MobiDB-lite"/>
    </source>
</evidence>
<keyword evidence="4" id="KW-1185">Reference proteome</keyword>